<dbReference type="InterPro" id="IPR053832">
    <property type="entry name" value="DUF6924"/>
</dbReference>
<organism evidence="4 5">
    <name type="scientific">Amycolatopsis minnesotensis</name>
    <dbReference type="NCBI Taxonomy" id="337894"/>
    <lineage>
        <taxon>Bacteria</taxon>
        <taxon>Bacillati</taxon>
        <taxon>Actinomycetota</taxon>
        <taxon>Actinomycetes</taxon>
        <taxon>Pseudonocardiales</taxon>
        <taxon>Pseudonocardiaceae</taxon>
        <taxon>Amycolatopsis</taxon>
    </lineage>
</organism>
<feature type="domain" description="OAA-family lectin sugar binding" evidence="2">
    <location>
        <begin position="12"/>
        <end position="74"/>
    </location>
</feature>
<feature type="compositionally biased region" description="Low complexity" evidence="1">
    <location>
        <begin position="304"/>
        <end position="315"/>
    </location>
</feature>
<dbReference type="EMBL" id="BAAANN010000013">
    <property type="protein sequence ID" value="GAA1961191.1"/>
    <property type="molecule type" value="Genomic_DNA"/>
</dbReference>
<comment type="caution">
    <text evidence="4">The sequence shown here is derived from an EMBL/GenBank/DDBJ whole genome shotgun (WGS) entry which is preliminary data.</text>
</comment>
<evidence type="ECO:0000313" key="4">
    <source>
        <dbReference type="EMBL" id="GAA1961191.1"/>
    </source>
</evidence>
<proteinExistence type="predicted"/>
<reference evidence="5" key="1">
    <citation type="journal article" date="2019" name="Int. J. Syst. Evol. Microbiol.">
        <title>The Global Catalogue of Microorganisms (GCM) 10K type strain sequencing project: providing services to taxonomists for standard genome sequencing and annotation.</title>
        <authorList>
            <consortium name="The Broad Institute Genomics Platform"/>
            <consortium name="The Broad Institute Genome Sequencing Center for Infectious Disease"/>
            <person name="Wu L."/>
            <person name="Ma J."/>
        </authorList>
    </citation>
    <scope>NUCLEOTIDE SEQUENCE [LARGE SCALE GENOMIC DNA]</scope>
    <source>
        <strain evidence="5">JCM 14545</strain>
    </source>
</reference>
<evidence type="ECO:0000259" key="2">
    <source>
        <dbReference type="Pfam" id="PF17882"/>
    </source>
</evidence>
<sequence length="479" mass="51857">MLAFGTWWRTPANAEWTTGPRWLISLSGESELALLSWGSEDGSQSTIAFSPGGSAWYGHRHTADGDVLEVRGQFSGAQVIPSATWYEFDTEAETDEGRHPAGRLRVLVDDGGQAALRWVNWQDRSGTTWSIMLRSASPSGNADVTDLVSSVWASAEYRDADEVALNLVDDSPSKWLAFDDRASVEFELSQPVPVTSYALVSANDFSERDPAEWTLRGSPDGYLWHTLDTRADQSFDHRHQAKQYPIAEPGPYDRYRLDIAGTSGSEGEVQLQSLRLRSVGSGGFVGYRQRAGEPPTAYRGTRVAPAPAGTPGTPLPDGLPVRPALPAGTPYLPGGSVPLVRTDFSDDGAWAATCQRATAVRHSNGLTVHSGVEPVDDIRFEGLTAAQLVQRIPAGAKWSLLLAADRLTMTSPERAVLVIGLDDDTHGETFRATPMAAREAEVNVSLLANMDWESSADNADDDGIVRAISVYDPVPFDDE</sequence>
<evidence type="ECO:0000313" key="5">
    <source>
        <dbReference type="Proteomes" id="UP001501116"/>
    </source>
</evidence>
<protein>
    <recommendedName>
        <fullName evidence="6">F5/8 type C domain-containing protein</fullName>
    </recommendedName>
</protein>
<gene>
    <name evidence="4" type="ORF">GCM10009754_35040</name>
</gene>
<accession>A0ABP5CEP0</accession>
<dbReference type="Gene3D" id="2.60.120.260">
    <property type="entry name" value="Galactose-binding domain-like"/>
    <property type="match status" value="1"/>
</dbReference>
<dbReference type="Proteomes" id="UP001501116">
    <property type="component" value="Unassembled WGS sequence"/>
</dbReference>
<keyword evidence="5" id="KW-1185">Reference proteome</keyword>
<dbReference type="InterPro" id="IPR008979">
    <property type="entry name" value="Galactose-bd-like_sf"/>
</dbReference>
<feature type="domain" description="DUF6924" evidence="3">
    <location>
        <begin position="337"/>
        <end position="466"/>
    </location>
</feature>
<dbReference type="SUPFAM" id="SSF49785">
    <property type="entry name" value="Galactose-binding domain-like"/>
    <property type="match status" value="1"/>
</dbReference>
<evidence type="ECO:0000259" key="3">
    <source>
        <dbReference type="Pfam" id="PF21962"/>
    </source>
</evidence>
<evidence type="ECO:0000256" key="1">
    <source>
        <dbReference type="SAM" id="MobiDB-lite"/>
    </source>
</evidence>
<dbReference type="InterPro" id="IPR040964">
    <property type="entry name" value="SBD"/>
</dbReference>
<evidence type="ECO:0008006" key="6">
    <source>
        <dbReference type="Google" id="ProtNLM"/>
    </source>
</evidence>
<feature type="region of interest" description="Disordered" evidence="1">
    <location>
        <begin position="287"/>
        <end position="315"/>
    </location>
</feature>
<dbReference type="Pfam" id="PF17882">
    <property type="entry name" value="SBD"/>
    <property type="match status" value="1"/>
</dbReference>
<dbReference type="Pfam" id="PF21962">
    <property type="entry name" value="DUF6924"/>
    <property type="match status" value="1"/>
</dbReference>
<name>A0ABP5CEP0_9PSEU</name>